<evidence type="ECO:0000256" key="1">
    <source>
        <dbReference type="SAM" id="MobiDB-lite"/>
    </source>
</evidence>
<gene>
    <name evidence="3" type="ORF">L915_10239</name>
</gene>
<accession>W2GPC4</accession>
<sequence length="147" mass="15758">MHVLHLVLAIVVALLSFNHGVTIAAKTALRRNWKKGEEGEEEVVVVVVDAEEGEVVVVVDAEEVGAGEAGAEEVGSQEEECIEDTEDEKKMKGMKLSLCHPVLTWVQNSVVPMVKISQTRPSSNLDKKCCQSTSALPSASMLSSSPS</sequence>
<feature type="signal peptide" evidence="2">
    <location>
        <begin position="1"/>
        <end position="20"/>
    </location>
</feature>
<dbReference type="Proteomes" id="UP000053236">
    <property type="component" value="Unassembled WGS sequence"/>
</dbReference>
<organism evidence="3">
    <name type="scientific">Phytophthora nicotianae</name>
    <name type="common">Potato buckeye rot agent</name>
    <name type="synonym">Phytophthora parasitica</name>
    <dbReference type="NCBI Taxonomy" id="4792"/>
    <lineage>
        <taxon>Eukaryota</taxon>
        <taxon>Sar</taxon>
        <taxon>Stramenopiles</taxon>
        <taxon>Oomycota</taxon>
        <taxon>Peronosporomycetes</taxon>
        <taxon>Peronosporales</taxon>
        <taxon>Peronosporaceae</taxon>
        <taxon>Phytophthora</taxon>
    </lineage>
</organism>
<dbReference type="AlphaFoldDB" id="W2GPC4"/>
<reference evidence="3" key="1">
    <citation type="submission" date="2013-11" db="EMBL/GenBank/DDBJ databases">
        <title>The Genome Sequence of Phytophthora parasitica CJ02B3.</title>
        <authorList>
            <consortium name="The Broad Institute Genomics Platform"/>
            <person name="Russ C."/>
            <person name="Tyler B."/>
            <person name="Panabieres F."/>
            <person name="Shan W."/>
            <person name="Tripathy S."/>
            <person name="Grunwald N."/>
            <person name="Machado M."/>
            <person name="Johnson C.S."/>
            <person name="Arredondo F."/>
            <person name="Hong C."/>
            <person name="Coffey M."/>
            <person name="Young S.K."/>
            <person name="Zeng Q."/>
            <person name="Gargeya S."/>
            <person name="Fitzgerald M."/>
            <person name="Abouelleil A."/>
            <person name="Alvarado L."/>
            <person name="Chapman S.B."/>
            <person name="Gainer-Dewar J."/>
            <person name="Goldberg J."/>
            <person name="Griggs A."/>
            <person name="Gujja S."/>
            <person name="Hansen M."/>
            <person name="Howarth C."/>
            <person name="Imamovic A."/>
            <person name="Ireland A."/>
            <person name="Larimer J."/>
            <person name="McCowan C."/>
            <person name="Murphy C."/>
            <person name="Pearson M."/>
            <person name="Poon T.W."/>
            <person name="Priest M."/>
            <person name="Roberts A."/>
            <person name="Saif S."/>
            <person name="Shea T."/>
            <person name="Sykes S."/>
            <person name="Wortman J."/>
            <person name="Nusbaum C."/>
            <person name="Birren B."/>
        </authorList>
    </citation>
    <scope>NUCLEOTIDE SEQUENCE [LARGE SCALE GENOMIC DNA]</scope>
    <source>
        <strain evidence="3">CJ02B3</strain>
    </source>
</reference>
<keyword evidence="2" id="KW-0732">Signal</keyword>
<name>W2GPC4_PHYNI</name>
<dbReference type="EMBL" id="KI686696">
    <property type="protein sequence ID" value="ETK84838.1"/>
    <property type="molecule type" value="Genomic_DNA"/>
</dbReference>
<evidence type="ECO:0000256" key="2">
    <source>
        <dbReference type="SAM" id="SignalP"/>
    </source>
</evidence>
<proteinExistence type="predicted"/>
<protein>
    <recommendedName>
        <fullName evidence="4">RxLR effector protein</fullName>
    </recommendedName>
</protein>
<evidence type="ECO:0000313" key="3">
    <source>
        <dbReference type="EMBL" id="ETK84838.1"/>
    </source>
</evidence>
<feature type="chain" id="PRO_5004817181" description="RxLR effector protein" evidence="2">
    <location>
        <begin position="21"/>
        <end position="147"/>
    </location>
</feature>
<feature type="region of interest" description="Disordered" evidence="1">
    <location>
        <begin position="67"/>
        <end position="87"/>
    </location>
</feature>
<feature type="compositionally biased region" description="Acidic residues" evidence="1">
    <location>
        <begin position="75"/>
        <end position="86"/>
    </location>
</feature>
<evidence type="ECO:0008006" key="4">
    <source>
        <dbReference type="Google" id="ProtNLM"/>
    </source>
</evidence>